<dbReference type="InterPro" id="IPR027430">
    <property type="entry name" value="Retinal_BS"/>
</dbReference>
<dbReference type="GO" id="GO:0004930">
    <property type="term" value="F:G protein-coupled receptor activity"/>
    <property type="evidence" value="ECO:0007669"/>
    <property type="project" value="UniProtKB-KW"/>
</dbReference>
<keyword evidence="14" id="KW-0844">Vision</keyword>
<dbReference type="GO" id="GO:0009881">
    <property type="term" value="F:photoreceptor activity"/>
    <property type="evidence" value="ECO:0007669"/>
    <property type="project" value="UniProtKB-KW"/>
</dbReference>
<comment type="similarity">
    <text evidence="15">Belongs to the G-protein coupled receptor 1 family. Opsin subfamily.</text>
</comment>
<evidence type="ECO:0000256" key="4">
    <source>
        <dbReference type="ARBA" id="ARBA00022606"/>
    </source>
</evidence>
<keyword evidence="4 15" id="KW-0716">Sensory transduction</keyword>
<feature type="transmembrane region" description="Helical" evidence="15">
    <location>
        <begin position="129"/>
        <end position="150"/>
    </location>
</feature>
<dbReference type="PRINTS" id="PR00237">
    <property type="entry name" value="GPCRRHODOPSN"/>
</dbReference>
<dbReference type="GO" id="GO:0007602">
    <property type="term" value="P:phototransduction"/>
    <property type="evidence" value="ECO:0007669"/>
    <property type="project" value="UniProtKB-KW"/>
</dbReference>
<dbReference type="PRINTS" id="PR00577">
    <property type="entry name" value="OPSINRH3RH4"/>
</dbReference>
<dbReference type="Pfam" id="PF00001">
    <property type="entry name" value="7tm_1"/>
    <property type="match status" value="1"/>
</dbReference>
<keyword evidence="12 15" id="KW-0675">Receptor</keyword>
<keyword evidence="11" id="KW-1015">Disulfide bond</keyword>
<sequence>MLNNSEPSFAAYSVADGIWYPAGTKQIDGAPADVIAMTHAHWKQFPPSNPAWNYLFGVIYFFLWIVNHIGNGLVIWIFLKTKSLRTPSNMLIVNLAIADFFMMLTQSPLYIISAFTSRWWIWGHFWCRFYGYTGGITGIAAIFTMVFIGYDRYNVIVKGMNGTKITKGMAFIMILWTWIYANAFCLPAMLEVWGNFSPEGLLSTCSFDYLNDNKFHGYFYTMYIFTGAYCVPMLLLMFFYSQIVKAVWAHEASSRAQAKKMNVESLRSNADANAESAEMRIAKVALTNVLLWVCIWTPYAFVAVTGAFGNRQILTPLVAQLPSLICKMASCLNPLVYAISHPKYRQVLQKELPWFCIHEPEDKKSDATSVGSATTTATA</sequence>
<name>B6EUX0_9CRUS</name>
<evidence type="ECO:0000256" key="14">
    <source>
        <dbReference type="ARBA" id="ARBA00023305"/>
    </source>
</evidence>
<evidence type="ECO:0000256" key="7">
    <source>
        <dbReference type="ARBA" id="ARBA00022989"/>
    </source>
</evidence>
<protein>
    <submittedName>
        <fullName evidence="17">Opsin</fullName>
    </submittedName>
</protein>
<evidence type="ECO:0000313" key="17">
    <source>
        <dbReference type="EMBL" id="BAG80986.1"/>
    </source>
</evidence>
<evidence type="ECO:0000256" key="1">
    <source>
        <dbReference type="ARBA" id="ARBA00004141"/>
    </source>
</evidence>
<evidence type="ECO:0000256" key="2">
    <source>
        <dbReference type="ARBA" id="ARBA00022543"/>
    </source>
</evidence>
<keyword evidence="10 15" id="KW-0472">Membrane</keyword>
<dbReference type="GO" id="GO:0007601">
    <property type="term" value="P:visual perception"/>
    <property type="evidence" value="ECO:0007669"/>
    <property type="project" value="UniProtKB-KW"/>
</dbReference>
<evidence type="ECO:0000256" key="15">
    <source>
        <dbReference type="RuleBase" id="RU004951"/>
    </source>
</evidence>
<dbReference type="Gene3D" id="1.20.1070.10">
    <property type="entry name" value="Rhodopsin 7-helix transmembrane proteins"/>
    <property type="match status" value="1"/>
</dbReference>
<evidence type="ECO:0000256" key="13">
    <source>
        <dbReference type="ARBA" id="ARBA00023224"/>
    </source>
</evidence>
<evidence type="ECO:0000256" key="3">
    <source>
        <dbReference type="ARBA" id="ARBA00022553"/>
    </source>
</evidence>
<feature type="domain" description="G-protein coupled receptors family 1 profile" evidence="16">
    <location>
        <begin position="70"/>
        <end position="337"/>
    </location>
</feature>
<dbReference type="InterPro" id="IPR001760">
    <property type="entry name" value="Opsin"/>
</dbReference>
<evidence type="ECO:0000256" key="10">
    <source>
        <dbReference type="ARBA" id="ARBA00023136"/>
    </source>
</evidence>
<keyword evidence="3" id="KW-0597">Phosphoprotein</keyword>
<proteinExistence type="evidence at transcript level"/>
<dbReference type="InterPro" id="IPR017452">
    <property type="entry name" value="GPCR_Rhodpsn_7TM"/>
</dbReference>
<evidence type="ECO:0000256" key="9">
    <source>
        <dbReference type="ARBA" id="ARBA00023040"/>
    </source>
</evidence>
<keyword evidence="7 15" id="KW-1133">Transmembrane helix</keyword>
<dbReference type="PROSITE" id="PS00238">
    <property type="entry name" value="OPSIN"/>
    <property type="match status" value="1"/>
</dbReference>
<dbReference type="PANTHER" id="PTHR24240">
    <property type="entry name" value="OPSIN"/>
    <property type="match status" value="1"/>
</dbReference>
<dbReference type="InterPro" id="IPR000276">
    <property type="entry name" value="GPCR_Rhodpsn"/>
</dbReference>
<keyword evidence="5 15" id="KW-0812">Transmembrane</keyword>
<dbReference type="EMBL" id="AB293438">
    <property type="protein sequence ID" value="BAG80986.1"/>
    <property type="molecule type" value="mRNA"/>
</dbReference>
<dbReference type="CDD" id="cd15079">
    <property type="entry name" value="7tmA_photoreceptors_insect"/>
    <property type="match status" value="1"/>
</dbReference>
<feature type="transmembrane region" description="Helical" evidence="15">
    <location>
        <begin position="289"/>
        <end position="309"/>
    </location>
</feature>
<keyword evidence="6 15" id="KW-0681">Retinal protein</keyword>
<feature type="transmembrane region" description="Helical" evidence="15">
    <location>
        <begin position="54"/>
        <end position="79"/>
    </location>
</feature>
<evidence type="ECO:0000256" key="11">
    <source>
        <dbReference type="ARBA" id="ARBA00023157"/>
    </source>
</evidence>
<evidence type="ECO:0000259" key="16">
    <source>
        <dbReference type="PROSITE" id="PS50262"/>
    </source>
</evidence>
<gene>
    <name evidence="17" type="primary">Rhd</name>
</gene>
<dbReference type="SUPFAM" id="SSF81321">
    <property type="entry name" value="Family A G protein-coupled receptor-like"/>
    <property type="match status" value="1"/>
</dbReference>
<feature type="transmembrane region" description="Helical" evidence="15">
    <location>
        <begin position="91"/>
        <end position="117"/>
    </location>
</feature>
<feature type="transmembrane region" description="Helical" evidence="15">
    <location>
        <begin position="218"/>
        <end position="240"/>
    </location>
</feature>
<keyword evidence="2 15" id="KW-0600">Photoreceptor protein</keyword>
<keyword evidence="8 15" id="KW-0157">Chromophore</keyword>
<dbReference type="GO" id="GO:0016020">
    <property type="term" value="C:membrane"/>
    <property type="evidence" value="ECO:0007669"/>
    <property type="project" value="UniProtKB-SubCell"/>
</dbReference>
<organism evidence="17">
    <name type="scientific">Branchinella kugenumaensis</name>
    <dbReference type="NCBI Taxonomy" id="381660"/>
    <lineage>
        <taxon>Eukaryota</taxon>
        <taxon>Metazoa</taxon>
        <taxon>Ecdysozoa</taxon>
        <taxon>Arthropoda</taxon>
        <taxon>Crustacea</taxon>
        <taxon>Branchiopoda</taxon>
        <taxon>Anostraca</taxon>
        <taxon>Thamnocephalidae</taxon>
        <taxon>Branchinella</taxon>
    </lineage>
</organism>
<comment type="subcellular location">
    <subcellularLocation>
        <location evidence="1 15">Membrane</location>
        <topology evidence="1 15">Multi-pass membrane protein</topology>
    </subcellularLocation>
</comment>
<feature type="transmembrane region" description="Helical" evidence="15">
    <location>
        <begin position="170"/>
        <end position="190"/>
    </location>
</feature>
<keyword evidence="13 15" id="KW-0807">Transducer</keyword>
<evidence type="ECO:0000256" key="5">
    <source>
        <dbReference type="ARBA" id="ARBA00022692"/>
    </source>
</evidence>
<reference evidence="17" key="1">
    <citation type="journal article" date="2009" name="Mol. Biol. Evol.">
        <title>Molecular characterization of visual pigments in Branchiopoda and the evolution of opsins in Arthropoda.</title>
        <authorList>
            <person name="Kashiyama K."/>
            <person name="Seki T."/>
            <person name="Numata H."/>
            <person name="Goto S.G."/>
        </authorList>
    </citation>
    <scope>NUCLEOTIDE SEQUENCE</scope>
</reference>
<dbReference type="FunFam" id="1.20.1070.10:FF:000044">
    <property type="entry name" value="Opsin, ultraviolet-sensitive"/>
    <property type="match status" value="1"/>
</dbReference>
<evidence type="ECO:0000256" key="8">
    <source>
        <dbReference type="ARBA" id="ARBA00022991"/>
    </source>
</evidence>
<dbReference type="PROSITE" id="PS00237">
    <property type="entry name" value="G_PROTEIN_RECEP_F1_1"/>
    <property type="match status" value="1"/>
</dbReference>
<dbReference type="AlphaFoldDB" id="B6EUX0"/>
<dbReference type="PROSITE" id="PS50262">
    <property type="entry name" value="G_PROTEIN_RECEP_F1_2"/>
    <property type="match status" value="1"/>
</dbReference>
<evidence type="ECO:0000256" key="12">
    <source>
        <dbReference type="ARBA" id="ARBA00023170"/>
    </source>
</evidence>
<feature type="transmembrane region" description="Helical" evidence="15">
    <location>
        <begin position="321"/>
        <end position="340"/>
    </location>
</feature>
<accession>B6EUX0</accession>
<dbReference type="PRINTS" id="PR00238">
    <property type="entry name" value="OPSIN"/>
</dbReference>
<keyword evidence="9 15" id="KW-0297">G-protein coupled receptor</keyword>
<dbReference type="InterPro" id="IPR050125">
    <property type="entry name" value="GPCR_opsins"/>
</dbReference>
<evidence type="ECO:0000256" key="6">
    <source>
        <dbReference type="ARBA" id="ARBA00022925"/>
    </source>
</evidence>